<dbReference type="RefSeq" id="WP_262993374.1">
    <property type="nucleotide sequence ID" value="NZ_JAOTJC010000007.1"/>
</dbReference>
<dbReference type="GO" id="GO:0004519">
    <property type="term" value="F:endonuclease activity"/>
    <property type="evidence" value="ECO:0007669"/>
    <property type="project" value="UniProtKB-KW"/>
</dbReference>
<sequence>MAITTDWLNTQHSRGQLLPAKLAALTILLDARGSAYLPGHDTLVVSDLHLEKASFLHSFGNPLPQLDTLATLDRLQKLVADYQPARLICLGDSFHDKHSFARMTEATRDTLASMQKKVADWVWVQGNHDPVIPAALGGRSCPTLTIEEVLFAHEPVAGAPHQVIGHFHPKCKRTVQRHRYRGPCFLATPTLFIMPAFGQYTGGLDIDHEVLLALAPPARRRAFLLYDQRIFPSK</sequence>
<evidence type="ECO:0000259" key="1">
    <source>
        <dbReference type="Pfam" id="PF00149"/>
    </source>
</evidence>
<dbReference type="Pfam" id="PF00149">
    <property type="entry name" value="Metallophos"/>
    <property type="match status" value="1"/>
</dbReference>
<dbReference type="InterPro" id="IPR026336">
    <property type="entry name" value="PdeM-like"/>
</dbReference>
<organism evidence="2 3">
    <name type="scientific">Alteromonas salexigens</name>
    <dbReference type="NCBI Taxonomy" id="2982530"/>
    <lineage>
        <taxon>Bacteria</taxon>
        <taxon>Pseudomonadati</taxon>
        <taxon>Pseudomonadota</taxon>
        <taxon>Gammaproteobacteria</taxon>
        <taxon>Alteromonadales</taxon>
        <taxon>Alteromonadaceae</taxon>
        <taxon>Alteromonas/Salinimonas group</taxon>
        <taxon>Alteromonas</taxon>
    </lineage>
</organism>
<evidence type="ECO:0000313" key="2">
    <source>
        <dbReference type="EMBL" id="MCU7554599.1"/>
    </source>
</evidence>
<keyword evidence="2" id="KW-0436">Ligase</keyword>
<gene>
    <name evidence="2" type="primary">pdeM</name>
    <name evidence="2" type="ORF">OCL06_08305</name>
</gene>
<dbReference type="InterPro" id="IPR029052">
    <property type="entry name" value="Metallo-depent_PP-like"/>
</dbReference>
<feature type="domain" description="Calcineurin-like phosphoesterase" evidence="1">
    <location>
        <begin position="43"/>
        <end position="136"/>
    </location>
</feature>
<evidence type="ECO:0000313" key="3">
    <source>
        <dbReference type="Proteomes" id="UP001209257"/>
    </source>
</evidence>
<name>A0ABT2VMX5_9ALTE</name>
<dbReference type="GO" id="GO:0016787">
    <property type="term" value="F:hydrolase activity"/>
    <property type="evidence" value="ECO:0007669"/>
    <property type="project" value="UniProtKB-KW"/>
</dbReference>
<dbReference type="EC" id="3.1.-.-" evidence="2"/>
<keyword evidence="2" id="KW-0378">Hydrolase</keyword>
<dbReference type="PIRSF" id="PIRSF000887">
    <property type="entry name" value="Pesterase_MJ0037"/>
    <property type="match status" value="1"/>
</dbReference>
<protein>
    <submittedName>
        <fullName evidence="2">Ligase-associated DNA damage response endonuclease PdeM</fullName>
        <ecNumber evidence="2">3.1.-.-</ecNumber>
    </submittedName>
</protein>
<accession>A0ABT2VMX5</accession>
<dbReference type="PANTHER" id="PTHR39323">
    <property type="entry name" value="BLR1149 PROTEIN"/>
    <property type="match status" value="1"/>
</dbReference>
<dbReference type="SUPFAM" id="SSF56300">
    <property type="entry name" value="Metallo-dependent phosphatases"/>
    <property type="match status" value="1"/>
</dbReference>
<dbReference type="Gene3D" id="3.60.21.10">
    <property type="match status" value="1"/>
</dbReference>
<keyword evidence="2" id="KW-0540">Nuclease</keyword>
<reference evidence="3" key="1">
    <citation type="submission" date="2023-07" db="EMBL/GenBank/DDBJ databases">
        <title>Study on multiphase classification of strain Alteromonas salexigens isolated from the Yellow Sea.</title>
        <authorList>
            <person name="Sun L."/>
        </authorList>
    </citation>
    <scope>NUCLEOTIDE SEQUENCE [LARGE SCALE GENOMIC DNA]</scope>
    <source>
        <strain evidence="3">ASW11-19</strain>
    </source>
</reference>
<dbReference type="PANTHER" id="PTHR39323:SF1">
    <property type="entry name" value="BLR1149 PROTEIN"/>
    <property type="match status" value="1"/>
</dbReference>
<keyword evidence="2" id="KW-0255">Endonuclease</keyword>
<dbReference type="InterPro" id="IPR004843">
    <property type="entry name" value="Calcineurin-like_PHP"/>
</dbReference>
<dbReference type="EMBL" id="JAOTJC010000007">
    <property type="protein sequence ID" value="MCU7554599.1"/>
    <property type="molecule type" value="Genomic_DNA"/>
</dbReference>
<dbReference type="NCBIfam" id="TIGR04123">
    <property type="entry name" value="P_estr_lig_assc"/>
    <property type="match status" value="1"/>
</dbReference>
<proteinExistence type="predicted"/>
<comment type="caution">
    <text evidence="2">The sequence shown here is derived from an EMBL/GenBank/DDBJ whole genome shotgun (WGS) entry which is preliminary data.</text>
</comment>
<dbReference type="GO" id="GO:0016874">
    <property type="term" value="F:ligase activity"/>
    <property type="evidence" value="ECO:0007669"/>
    <property type="project" value="UniProtKB-KW"/>
</dbReference>
<dbReference type="Proteomes" id="UP001209257">
    <property type="component" value="Unassembled WGS sequence"/>
</dbReference>
<keyword evidence="3" id="KW-1185">Reference proteome</keyword>
<dbReference type="InterPro" id="IPR024173">
    <property type="entry name" value="Pesterase_MJ0037-like"/>
</dbReference>